<evidence type="ECO:0000313" key="1">
    <source>
        <dbReference type="EMBL" id="CAD9284714.1"/>
    </source>
</evidence>
<accession>A0A7S1V3C2</accession>
<dbReference type="EMBL" id="HBGK01026343">
    <property type="protein sequence ID" value="CAD9284714.1"/>
    <property type="molecule type" value="Transcribed_RNA"/>
</dbReference>
<reference evidence="1" key="1">
    <citation type="submission" date="2021-01" db="EMBL/GenBank/DDBJ databases">
        <authorList>
            <person name="Corre E."/>
            <person name="Pelletier E."/>
            <person name="Niang G."/>
            <person name="Scheremetjew M."/>
            <person name="Finn R."/>
            <person name="Kale V."/>
            <person name="Holt S."/>
            <person name="Cochrane G."/>
            <person name="Meng A."/>
            <person name="Brown T."/>
            <person name="Cohen L."/>
        </authorList>
    </citation>
    <scope>NUCLEOTIDE SEQUENCE</scope>
    <source>
        <strain evidence="1">CCMP 410</strain>
    </source>
</reference>
<proteinExistence type="predicted"/>
<protein>
    <submittedName>
        <fullName evidence="1">Uncharacterized protein</fullName>
    </submittedName>
</protein>
<organism evidence="1">
    <name type="scientific">Grammatophora oceanica</name>
    <dbReference type="NCBI Taxonomy" id="210454"/>
    <lineage>
        <taxon>Eukaryota</taxon>
        <taxon>Sar</taxon>
        <taxon>Stramenopiles</taxon>
        <taxon>Ochrophyta</taxon>
        <taxon>Bacillariophyta</taxon>
        <taxon>Fragilariophyceae</taxon>
        <taxon>Fragilariophycidae</taxon>
        <taxon>Rhabdonematales</taxon>
        <taxon>Grammatophoraceae</taxon>
        <taxon>Grammatophora</taxon>
    </lineage>
</organism>
<dbReference type="AlphaFoldDB" id="A0A7S1V3C2"/>
<sequence>MTKYGGVDEDSEVHRFVASGVVSHRTQLRRVRTRLLRQKHISKTDVKGLEELLRKTEGKIQILCGIVARLQTVRATIHDRRYDNGTLLARDKGKLMVLSPCFLQWGYALMKKVRASVSVESIRTMGRKAQKRAHEFLYLDKELRGGFSQCCKKKGSPEDKLVTEVFERLLNFAFHARSEVEWQKYRAIRTDRSLGNRRRRAV</sequence>
<name>A0A7S1V3C2_9STRA</name>
<gene>
    <name evidence="1" type="ORF">GOCE00092_LOCUS13626</name>
</gene>